<dbReference type="AlphaFoldDB" id="A0A7C8DCX0"/>
<sequence>MSHPAPAAARGPAPAPRPTAGSGWGDSANGSDRGIQQESDQSGNCRGRRARCRAGVARRASRAAAPGTDRCHARSRAAAAARNRGSRQCARQSHPPEARRAGIPYVATERHSHYIPPRSTVTNGRLQGNYQGRAGQAGQLFAMRSRTLGAAGTGDGDLPRLCRWRRRGRIAPGKARSMQPVAITLSEDKYLKKYADWLAEAGFAAERIDSVDALERYPLLVLSGGGDMTPGSGAFRGDVDETRLRNPKPERDALELALLAAARERQMPVLGICRGLQVLNVACGGTLWPDISDGGFETAAHTGGTRDTDDVYHPVTMSGVEFEVTSHHHEGVRDLGEGLEVISRAEDGMVEALRHRELPWLGVQWHPERTAAGAGRSLMQEWLRSQC</sequence>
<evidence type="ECO:0000313" key="3">
    <source>
        <dbReference type="Proteomes" id="UP000589516"/>
    </source>
</evidence>
<dbReference type="Pfam" id="PF07722">
    <property type="entry name" value="Peptidase_C26"/>
    <property type="match status" value="1"/>
</dbReference>
<proteinExistence type="predicted"/>
<dbReference type="PANTHER" id="PTHR43235">
    <property type="entry name" value="GLUTAMINE AMIDOTRANSFERASE PB2B2.05-RELATED"/>
    <property type="match status" value="1"/>
</dbReference>
<dbReference type="GO" id="GO:0005829">
    <property type="term" value="C:cytosol"/>
    <property type="evidence" value="ECO:0007669"/>
    <property type="project" value="TreeGrafter"/>
</dbReference>
<dbReference type="PROSITE" id="PS51273">
    <property type="entry name" value="GATASE_TYPE_1"/>
    <property type="match status" value="1"/>
</dbReference>
<dbReference type="EMBL" id="DUAV01000022">
    <property type="protein sequence ID" value="HIG63383.1"/>
    <property type="molecule type" value="Genomic_DNA"/>
</dbReference>
<dbReference type="GO" id="GO:0033969">
    <property type="term" value="F:gamma-glutamyl-gamma-aminobutyrate hydrolase activity"/>
    <property type="evidence" value="ECO:0007669"/>
    <property type="project" value="TreeGrafter"/>
</dbReference>
<gene>
    <name evidence="2" type="ORF">EYQ16_02550</name>
</gene>
<accession>A0A7C8DCX0</accession>
<dbReference type="InterPro" id="IPR044668">
    <property type="entry name" value="PuuD-like"/>
</dbReference>
<feature type="compositionally biased region" description="Polar residues" evidence="1">
    <location>
        <begin position="28"/>
        <end position="44"/>
    </location>
</feature>
<comment type="caution">
    <text evidence="2">The sequence shown here is derived from an EMBL/GenBank/DDBJ whole genome shotgun (WGS) entry which is preliminary data.</text>
</comment>
<feature type="region of interest" description="Disordered" evidence="1">
    <location>
        <begin position="81"/>
        <end position="100"/>
    </location>
</feature>
<dbReference type="Proteomes" id="UP000589516">
    <property type="component" value="Unassembled WGS sequence"/>
</dbReference>
<dbReference type="GO" id="GO:0006598">
    <property type="term" value="P:polyamine catabolic process"/>
    <property type="evidence" value="ECO:0007669"/>
    <property type="project" value="TreeGrafter"/>
</dbReference>
<evidence type="ECO:0000256" key="1">
    <source>
        <dbReference type="SAM" id="MobiDB-lite"/>
    </source>
</evidence>
<dbReference type="Gene3D" id="3.40.50.880">
    <property type="match status" value="1"/>
</dbReference>
<dbReference type="PANTHER" id="PTHR43235:SF1">
    <property type="entry name" value="GLUTAMINE AMIDOTRANSFERASE PB2B2.05-RELATED"/>
    <property type="match status" value="1"/>
</dbReference>
<reference evidence="3" key="1">
    <citation type="journal article" date="2019" name="bioRxiv">
        <title>Genome diversification in globally distributed novel marine Proteobacteria is linked to environmental adaptation.</title>
        <authorList>
            <person name="Zhou Z."/>
            <person name="Tran P.Q."/>
            <person name="Kieft K."/>
            <person name="Anantharaman K."/>
        </authorList>
    </citation>
    <scope>NUCLEOTIDE SEQUENCE [LARGE SCALE GENOMIC DNA]</scope>
</reference>
<dbReference type="InterPro" id="IPR029062">
    <property type="entry name" value="Class_I_gatase-like"/>
</dbReference>
<protein>
    <submittedName>
        <fullName evidence="2">Uncharacterized protein</fullName>
    </submittedName>
</protein>
<dbReference type="SUPFAM" id="SSF52317">
    <property type="entry name" value="Class I glutamine amidotransferase-like"/>
    <property type="match status" value="1"/>
</dbReference>
<organism evidence="2 3">
    <name type="scientific">Marine Group III euryarchaeote</name>
    <dbReference type="NCBI Taxonomy" id="2173149"/>
    <lineage>
        <taxon>Archaea</taxon>
        <taxon>Methanobacteriati</taxon>
        <taxon>Thermoplasmatota</taxon>
        <taxon>Thermoplasmata</taxon>
        <taxon>Candidatus Thermoprofundales</taxon>
    </lineage>
</organism>
<evidence type="ECO:0000313" key="2">
    <source>
        <dbReference type="EMBL" id="HIG63383.1"/>
    </source>
</evidence>
<dbReference type="InterPro" id="IPR011697">
    <property type="entry name" value="Peptidase_C26"/>
</dbReference>
<feature type="compositionally biased region" description="Low complexity" evidence="1">
    <location>
        <begin position="1"/>
        <end position="12"/>
    </location>
</feature>
<name>A0A7C8DCX0_9ARCH</name>
<feature type="region of interest" description="Disordered" evidence="1">
    <location>
        <begin position="1"/>
        <end position="49"/>
    </location>
</feature>